<dbReference type="GO" id="GO:0043047">
    <property type="term" value="F:single-stranded telomeric DNA binding"/>
    <property type="evidence" value="ECO:0007669"/>
    <property type="project" value="TreeGrafter"/>
</dbReference>
<keyword evidence="8" id="KW-0539">Nucleus</keyword>
<evidence type="ECO:0000256" key="8">
    <source>
        <dbReference type="ARBA" id="ARBA00023242"/>
    </source>
</evidence>
<evidence type="ECO:0000313" key="12">
    <source>
        <dbReference type="Proteomes" id="UP000327085"/>
    </source>
</evidence>
<dbReference type="GO" id="GO:0070192">
    <property type="term" value="P:chromosome organization involved in meiotic cell cycle"/>
    <property type="evidence" value="ECO:0007669"/>
    <property type="project" value="TreeGrafter"/>
</dbReference>
<evidence type="ECO:0000313" key="11">
    <source>
        <dbReference type="EMBL" id="VVA24088.1"/>
    </source>
</evidence>
<dbReference type="PANTHER" id="PTHR18867">
    <property type="entry name" value="RAD50"/>
    <property type="match status" value="1"/>
</dbReference>
<evidence type="ECO:0000256" key="5">
    <source>
        <dbReference type="ARBA" id="ARBA00022454"/>
    </source>
</evidence>
<evidence type="ECO:0000256" key="9">
    <source>
        <dbReference type="ARBA" id="ARBA00049360"/>
    </source>
</evidence>
<evidence type="ECO:0000256" key="3">
    <source>
        <dbReference type="ARBA" id="ARBA00004286"/>
    </source>
</evidence>
<comment type="catalytic activity">
    <reaction evidence="9">
        <text>ATP + H2O = ADP + phosphate + H(+)</text>
        <dbReference type="Rhea" id="RHEA:13065"/>
        <dbReference type="ChEBI" id="CHEBI:15377"/>
        <dbReference type="ChEBI" id="CHEBI:15378"/>
        <dbReference type="ChEBI" id="CHEBI:30616"/>
        <dbReference type="ChEBI" id="CHEBI:43474"/>
        <dbReference type="ChEBI" id="CHEBI:456216"/>
    </reaction>
</comment>
<comment type="similarity">
    <text evidence="4">Belongs to the SMC family. RAD50 subfamily.</text>
</comment>
<protein>
    <submittedName>
        <fullName evidence="11">PREDICTED: DNA</fullName>
    </submittedName>
</protein>
<dbReference type="OMA" id="VIFCICP"/>
<dbReference type="GO" id="GO:0007004">
    <property type="term" value="P:telomere maintenance via telomerase"/>
    <property type="evidence" value="ECO:0007669"/>
    <property type="project" value="TreeGrafter"/>
</dbReference>
<reference evidence="12" key="1">
    <citation type="journal article" date="2020" name="Plant J.">
        <title>Transposons played a major role in the diversification between the closely related almond and peach genomes: results from the almond genome sequence.</title>
        <authorList>
            <person name="Alioto T."/>
            <person name="Alexiou K.G."/>
            <person name="Bardil A."/>
            <person name="Barteri F."/>
            <person name="Castanera R."/>
            <person name="Cruz F."/>
            <person name="Dhingra A."/>
            <person name="Duval H."/>
            <person name="Fernandez I Marti A."/>
            <person name="Frias L."/>
            <person name="Galan B."/>
            <person name="Garcia J.L."/>
            <person name="Howad W."/>
            <person name="Gomez-Garrido J."/>
            <person name="Gut M."/>
            <person name="Julca I."/>
            <person name="Morata J."/>
            <person name="Puigdomenech P."/>
            <person name="Ribeca P."/>
            <person name="Rubio Cabetas M.J."/>
            <person name="Vlasova A."/>
            <person name="Wirthensohn M."/>
            <person name="Garcia-Mas J."/>
            <person name="Gabaldon T."/>
            <person name="Casacuberta J.M."/>
            <person name="Arus P."/>
        </authorList>
    </citation>
    <scope>NUCLEOTIDE SEQUENCE [LARGE SCALE GENOMIC DNA]</scope>
    <source>
        <strain evidence="12">cv. Texas</strain>
    </source>
</reference>
<organism evidence="11 12">
    <name type="scientific">Prunus dulcis</name>
    <name type="common">Almond</name>
    <name type="synonym">Amygdalus dulcis</name>
    <dbReference type="NCBI Taxonomy" id="3755"/>
    <lineage>
        <taxon>Eukaryota</taxon>
        <taxon>Viridiplantae</taxon>
        <taxon>Streptophyta</taxon>
        <taxon>Embryophyta</taxon>
        <taxon>Tracheophyta</taxon>
        <taxon>Spermatophyta</taxon>
        <taxon>Magnoliopsida</taxon>
        <taxon>eudicotyledons</taxon>
        <taxon>Gunneridae</taxon>
        <taxon>Pentapetalae</taxon>
        <taxon>rosids</taxon>
        <taxon>fabids</taxon>
        <taxon>Rosales</taxon>
        <taxon>Rosaceae</taxon>
        <taxon>Amygdaloideae</taxon>
        <taxon>Amygdaleae</taxon>
        <taxon>Prunus</taxon>
    </lineage>
</organism>
<gene>
    <name evidence="11" type="ORF">ALMOND_2B016588</name>
</gene>
<dbReference type="GO" id="GO:0000722">
    <property type="term" value="P:telomere maintenance via recombination"/>
    <property type="evidence" value="ECO:0007669"/>
    <property type="project" value="TreeGrafter"/>
</dbReference>
<dbReference type="Gramene" id="VVA24088">
    <property type="protein sequence ID" value="VVA24088"/>
    <property type="gene ID" value="Prudul26B016588"/>
</dbReference>
<dbReference type="PANTHER" id="PTHR18867:SF12">
    <property type="entry name" value="DNA REPAIR PROTEIN RAD50"/>
    <property type="match status" value="1"/>
</dbReference>
<dbReference type="InterPro" id="IPR027417">
    <property type="entry name" value="P-loop_NTPase"/>
</dbReference>
<evidence type="ECO:0000259" key="10">
    <source>
        <dbReference type="Pfam" id="PF13476"/>
    </source>
</evidence>
<evidence type="ECO:0000256" key="4">
    <source>
        <dbReference type="ARBA" id="ARBA00009439"/>
    </source>
</evidence>
<dbReference type="EMBL" id="CABIKO010000078">
    <property type="protein sequence ID" value="VVA24088.1"/>
    <property type="molecule type" value="Genomic_DNA"/>
</dbReference>
<dbReference type="Pfam" id="PF13476">
    <property type="entry name" value="AAA_23"/>
    <property type="match status" value="1"/>
</dbReference>
<evidence type="ECO:0000256" key="1">
    <source>
        <dbReference type="ARBA" id="ARBA00001947"/>
    </source>
</evidence>
<accession>A0A5E4FEQ6</accession>
<dbReference type="GO" id="GO:0006302">
    <property type="term" value="P:double-strand break repair"/>
    <property type="evidence" value="ECO:0007669"/>
    <property type="project" value="InterPro"/>
</dbReference>
<dbReference type="GO" id="GO:0016887">
    <property type="term" value="F:ATP hydrolysis activity"/>
    <property type="evidence" value="ECO:0007669"/>
    <property type="project" value="InterPro"/>
</dbReference>
<dbReference type="GO" id="GO:0046872">
    <property type="term" value="F:metal ion binding"/>
    <property type="evidence" value="ECO:0007669"/>
    <property type="project" value="UniProtKB-KW"/>
</dbReference>
<keyword evidence="7" id="KW-0862">Zinc</keyword>
<dbReference type="GO" id="GO:0003691">
    <property type="term" value="F:double-stranded telomeric DNA binding"/>
    <property type="evidence" value="ECO:0007669"/>
    <property type="project" value="TreeGrafter"/>
</dbReference>
<comment type="subcellular location">
    <subcellularLocation>
        <location evidence="3">Chromosome</location>
    </subcellularLocation>
    <subcellularLocation>
        <location evidence="2">Nucleus</location>
    </subcellularLocation>
</comment>
<comment type="cofactor">
    <cofactor evidence="1">
        <name>Zn(2+)</name>
        <dbReference type="ChEBI" id="CHEBI:29105"/>
    </cofactor>
</comment>
<dbReference type="Proteomes" id="UP000327085">
    <property type="component" value="Chromosome 1"/>
</dbReference>
<proteinExistence type="inferred from homology"/>
<sequence length="184" mass="21142">MLIKGIWSFIPETKHIITFFNPLNPIVGPNSTRKTTILEYLKLSCSNELPPNARSGHNFIHDPKVVVETEPNAQIKLRFRTSAIKDVVCIRSFQLTQKALKMEFKAFDIVLQTIIPSNRRGSGEYLKIKKKHKLLEKSNAVVGRKHARRDAKMHYSEVNHQRKICGNQISMKTAVRSTSFMQQQ</sequence>
<dbReference type="GO" id="GO:0000794">
    <property type="term" value="C:condensed nuclear chromosome"/>
    <property type="evidence" value="ECO:0007669"/>
    <property type="project" value="TreeGrafter"/>
</dbReference>
<name>A0A5E4FEQ6_PRUDU</name>
<evidence type="ECO:0000256" key="2">
    <source>
        <dbReference type="ARBA" id="ARBA00004123"/>
    </source>
</evidence>
<keyword evidence="5" id="KW-0158">Chromosome</keyword>
<keyword evidence="6" id="KW-0479">Metal-binding</keyword>
<dbReference type="InterPro" id="IPR038729">
    <property type="entry name" value="Rad50/SbcC_AAA"/>
</dbReference>
<dbReference type="GO" id="GO:0051880">
    <property type="term" value="F:G-quadruplex DNA binding"/>
    <property type="evidence" value="ECO:0007669"/>
    <property type="project" value="TreeGrafter"/>
</dbReference>
<feature type="domain" description="Rad50/SbcC-type AAA" evidence="10">
    <location>
        <begin position="3"/>
        <end position="110"/>
    </location>
</feature>
<evidence type="ECO:0000256" key="6">
    <source>
        <dbReference type="ARBA" id="ARBA00022723"/>
    </source>
</evidence>
<dbReference type="AlphaFoldDB" id="A0A5E4FEQ6"/>
<dbReference type="Gene3D" id="3.40.50.300">
    <property type="entry name" value="P-loop containing nucleotide triphosphate hydrolases"/>
    <property type="match status" value="1"/>
</dbReference>
<evidence type="ECO:0000256" key="7">
    <source>
        <dbReference type="ARBA" id="ARBA00022833"/>
    </source>
</evidence>
<dbReference type="InParanoid" id="A0A5E4FEQ6"/>
<dbReference type="GO" id="GO:0030870">
    <property type="term" value="C:Mre11 complex"/>
    <property type="evidence" value="ECO:0007669"/>
    <property type="project" value="TreeGrafter"/>
</dbReference>